<keyword evidence="3" id="KW-1185">Reference proteome</keyword>
<keyword evidence="1" id="KW-1133">Transmembrane helix</keyword>
<organism evidence="2 3">
    <name type="scientific">Actinidia rufa</name>
    <dbReference type="NCBI Taxonomy" id="165716"/>
    <lineage>
        <taxon>Eukaryota</taxon>
        <taxon>Viridiplantae</taxon>
        <taxon>Streptophyta</taxon>
        <taxon>Embryophyta</taxon>
        <taxon>Tracheophyta</taxon>
        <taxon>Spermatophyta</taxon>
        <taxon>Magnoliopsida</taxon>
        <taxon>eudicotyledons</taxon>
        <taxon>Gunneridae</taxon>
        <taxon>Pentapetalae</taxon>
        <taxon>asterids</taxon>
        <taxon>Ericales</taxon>
        <taxon>Actinidiaceae</taxon>
        <taxon>Actinidia</taxon>
    </lineage>
</organism>
<reference evidence="2 3" key="1">
    <citation type="submission" date="2019-07" db="EMBL/GenBank/DDBJ databases">
        <title>De Novo Assembly of kiwifruit Actinidia rufa.</title>
        <authorList>
            <person name="Sugita-Konishi S."/>
            <person name="Sato K."/>
            <person name="Mori E."/>
            <person name="Abe Y."/>
            <person name="Kisaki G."/>
            <person name="Hamano K."/>
            <person name="Suezawa K."/>
            <person name="Otani M."/>
            <person name="Fukuda T."/>
            <person name="Manabe T."/>
            <person name="Gomi K."/>
            <person name="Tabuchi M."/>
            <person name="Akimitsu K."/>
            <person name="Kataoka I."/>
        </authorList>
    </citation>
    <scope>NUCLEOTIDE SEQUENCE [LARGE SCALE GENOMIC DNA]</scope>
    <source>
        <strain evidence="3">cv. Fuchu</strain>
    </source>
</reference>
<feature type="transmembrane region" description="Helical" evidence="1">
    <location>
        <begin position="59"/>
        <end position="78"/>
    </location>
</feature>
<feature type="transmembrane region" description="Helical" evidence="1">
    <location>
        <begin position="127"/>
        <end position="153"/>
    </location>
</feature>
<feature type="transmembrane region" description="Helical" evidence="1">
    <location>
        <begin position="24"/>
        <end position="47"/>
    </location>
</feature>
<keyword evidence="1" id="KW-0472">Membrane</keyword>
<keyword evidence="1" id="KW-0812">Transmembrane</keyword>
<dbReference type="AlphaFoldDB" id="A0A7J0FTC0"/>
<dbReference type="EMBL" id="BJWL01000015">
    <property type="protein sequence ID" value="GFZ01949.1"/>
    <property type="molecule type" value="Genomic_DNA"/>
</dbReference>
<feature type="transmembrane region" description="Helical" evidence="1">
    <location>
        <begin position="159"/>
        <end position="181"/>
    </location>
</feature>
<protein>
    <recommendedName>
        <fullName evidence="4">Transmembrane protein</fullName>
    </recommendedName>
</protein>
<sequence length="756" mass="85099">MVKLGCTIDGHLNDSKFSQPIPWIGIYIVAASAACAIAMAADAFIGFRHRKLWFPCKYFSLNATTLTLIAVAATSVAAKLSVDLNTSMPRRQDQLAKLSSAALICTVMGNFLPSIGTMENQEIFMNVVALGILVITAIVNICIQLGTGVIFVFWKEHAFVMFLMLVLLAILSSSALTVPITKRYFDLKYTKKHKVAMKECSDSHKTGKCIADKLRGDLAKFWMMAHTCGPQFVIGRSATCTASGAFCLLAAMTLAEAVLRSYLMPWSFKFCSGDSDYKWSTTLVLITQIVAVAVGTIAPAFRWFIAIHFRCPTKATKACKSQFRVESYWNQWLVEGKECPLGFRFGGRNCNRLAHKTKTLLLDTCIRVQSGIVLVSKVIRLVSIFFMSLFLIFSRYCKEMKRLLKLKHSIANNDSASESQTGLKLDLSRFVLHLEGEESMVDLMIENHSDASDHWFFAGKKKQPKHLIQLLEKSRSLRELKGVSEFDSYEVPSLEAEEPPNCWSLPLVTLTSIAIALPGVENHSVKQLIRSVNEGLVYVRIVENNLNEKPEFSNVRTAAEVLWLRVDLYHRWLDVDLRKMAGQGKSPEKVLEELADIAKNKFWEFKTKDIHGCLMENPSKWPIKVLIANTMYRISQTILSDFAARDYDSSERLFERLCAMIAEIFGACFTNLPRVIPMECQRSRIEEREESVRCAIVLLGKAEKILEILDQELLSSSDPEQLASIDNWRSSRKQKNPPQFGFPSTVSTSDIYLSIE</sequence>
<evidence type="ECO:0000313" key="2">
    <source>
        <dbReference type="EMBL" id="GFZ01949.1"/>
    </source>
</evidence>
<evidence type="ECO:0000256" key="1">
    <source>
        <dbReference type="SAM" id="Phobius"/>
    </source>
</evidence>
<feature type="transmembrane region" description="Helical" evidence="1">
    <location>
        <begin position="378"/>
        <end position="396"/>
    </location>
</feature>
<feature type="transmembrane region" description="Helical" evidence="1">
    <location>
        <begin position="98"/>
        <end position="115"/>
    </location>
</feature>
<dbReference type="PANTHER" id="PTHR35307:SF3">
    <property type="entry name" value="DUF4220 DOMAIN-CONTAINING PROTEIN"/>
    <property type="match status" value="1"/>
</dbReference>
<accession>A0A7J0FTC0</accession>
<dbReference type="PROSITE" id="PS51257">
    <property type="entry name" value="PROKAR_LIPOPROTEIN"/>
    <property type="match status" value="1"/>
</dbReference>
<comment type="caution">
    <text evidence="2">The sequence shown here is derived from an EMBL/GenBank/DDBJ whole genome shotgun (WGS) entry which is preliminary data.</text>
</comment>
<evidence type="ECO:0008006" key="4">
    <source>
        <dbReference type="Google" id="ProtNLM"/>
    </source>
</evidence>
<gene>
    <name evidence="2" type="ORF">Acr_15g0005580</name>
</gene>
<feature type="transmembrane region" description="Helical" evidence="1">
    <location>
        <begin position="283"/>
        <end position="305"/>
    </location>
</feature>
<dbReference type="Proteomes" id="UP000585474">
    <property type="component" value="Unassembled WGS sequence"/>
</dbReference>
<evidence type="ECO:0000313" key="3">
    <source>
        <dbReference type="Proteomes" id="UP000585474"/>
    </source>
</evidence>
<dbReference type="OrthoDB" id="1915303at2759"/>
<name>A0A7J0FTC0_9ERIC</name>
<proteinExistence type="predicted"/>
<dbReference type="PANTHER" id="PTHR35307">
    <property type="entry name" value="PROTEIN, PUTATIVE-RELATED"/>
    <property type="match status" value="1"/>
</dbReference>